<protein>
    <submittedName>
        <fullName evidence="1">Uncharacterized protein</fullName>
    </submittedName>
</protein>
<proteinExistence type="predicted"/>
<reference evidence="1" key="1">
    <citation type="journal article" date="2014" name="Int. J. Syst. Evol. Microbiol.">
        <title>Complete genome sequence of Corynebacterium casei LMG S-19264T (=DSM 44701T), isolated from a smear-ripened cheese.</title>
        <authorList>
            <consortium name="US DOE Joint Genome Institute (JGI-PGF)"/>
            <person name="Walter F."/>
            <person name="Albersmeier A."/>
            <person name="Kalinowski J."/>
            <person name="Ruckert C."/>
        </authorList>
    </citation>
    <scope>NUCLEOTIDE SEQUENCE</scope>
    <source>
        <strain evidence="1">JCM 5069</strain>
    </source>
</reference>
<dbReference type="EMBL" id="BNCD01000008">
    <property type="protein sequence ID" value="GHH79269.1"/>
    <property type="molecule type" value="Genomic_DNA"/>
</dbReference>
<keyword evidence="2" id="KW-1185">Reference proteome</keyword>
<organism evidence="1 2">
    <name type="scientific">Streptomyces sulfonofaciens</name>
    <dbReference type="NCBI Taxonomy" id="68272"/>
    <lineage>
        <taxon>Bacteria</taxon>
        <taxon>Bacillati</taxon>
        <taxon>Actinomycetota</taxon>
        <taxon>Actinomycetes</taxon>
        <taxon>Kitasatosporales</taxon>
        <taxon>Streptomycetaceae</taxon>
        <taxon>Streptomyces</taxon>
    </lineage>
</organism>
<dbReference type="AlphaFoldDB" id="A0A919L0T2"/>
<evidence type="ECO:0000313" key="1">
    <source>
        <dbReference type="EMBL" id="GHH79269.1"/>
    </source>
</evidence>
<dbReference type="Proteomes" id="UP000603708">
    <property type="component" value="Unassembled WGS sequence"/>
</dbReference>
<gene>
    <name evidence="1" type="ORF">GCM10018793_31640</name>
</gene>
<accession>A0A919L0T2</accession>
<comment type="caution">
    <text evidence="1">The sequence shown here is derived from an EMBL/GenBank/DDBJ whole genome shotgun (WGS) entry which is preliminary data.</text>
</comment>
<name>A0A919L0T2_9ACTN</name>
<sequence>METLLIARWWERPDGTGAVLPVPEGEFEAADAGGVAAPSSTHTTAANAVVNRFLNGVTDGSWEA</sequence>
<reference evidence="1" key="2">
    <citation type="submission" date="2020-09" db="EMBL/GenBank/DDBJ databases">
        <authorList>
            <person name="Sun Q."/>
            <person name="Ohkuma M."/>
        </authorList>
    </citation>
    <scope>NUCLEOTIDE SEQUENCE</scope>
    <source>
        <strain evidence="1">JCM 5069</strain>
    </source>
</reference>
<evidence type="ECO:0000313" key="2">
    <source>
        <dbReference type="Proteomes" id="UP000603708"/>
    </source>
</evidence>